<comment type="subcellular location">
    <subcellularLocation>
        <location evidence="7">Cell outer membrane</location>
        <topology evidence="7">Lipid-anchor</topology>
    </subcellularLocation>
    <subcellularLocation>
        <location evidence="7">Bacterial flagellum basal body</location>
    </subcellularLocation>
</comment>
<organism evidence="9 10">
    <name type="scientific">Alloyangia pacifica</name>
    <dbReference type="NCBI Taxonomy" id="311180"/>
    <lineage>
        <taxon>Bacteria</taxon>
        <taxon>Pseudomonadati</taxon>
        <taxon>Pseudomonadota</taxon>
        <taxon>Alphaproteobacteria</taxon>
        <taxon>Rhodobacterales</taxon>
        <taxon>Roseobacteraceae</taxon>
        <taxon>Alloyangia</taxon>
    </lineage>
</organism>
<dbReference type="PROSITE" id="PS51257">
    <property type="entry name" value="PROKAR_LIPOPROTEIN"/>
    <property type="match status" value="1"/>
</dbReference>
<evidence type="ECO:0000256" key="4">
    <source>
        <dbReference type="ARBA" id="ARBA00023136"/>
    </source>
</evidence>
<dbReference type="Proteomes" id="UP000199392">
    <property type="component" value="Unassembled WGS sequence"/>
</dbReference>
<dbReference type="OrthoDB" id="9789227at2"/>
<evidence type="ECO:0000256" key="8">
    <source>
        <dbReference type="SAM" id="SignalP"/>
    </source>
</evidence>
<dbReference type="GO" id="GO:0009279">
    <property type="term" value="C:cell outer membrane"/>
    <property type="evidence" value="ECO:0007669"/>
    <property type="project" value="UniProtKB-SubCell"/>
</dbReference>
<evidence type="ECO:0000256" key="3">
    <source>
        <dbReference type="ARBA" id="ARBA00022729"/>
    </source>
</evidence>
<evidence type="ECO:0000256" key="2">
    <source>
        <dbReference type="ARBA" id="ARBA00006929"/>
    </source>
</evidence>
<reference evidence="10" key="1">
    <citation type="submission" date="2016-10" db="EMBL/GenBank/DDBJ databases">
        <authorList>
            <person name="Varghese N."/>
            <person name="Submissions S."/>
        </authorList>
    </citation>
    <scope>NUCLEOTIDE SEQUENCE [LARGE SCALE GENOMIC DNA]</scope>
    <source>
        <strain evidence="10">DSM 26894</strain>
    </source>
</reference>
<comment type="subunit">
    <text evidence="7">The basal body constitutes a major portion of the flagellar organelle and consists of four rings (L,P,S, and M) mounted on a central rod.</text>
</comment>
<keyword evidence="10" id="KW-1185">Reference proteome</keyword>
<evidence type="ECO:0000256" key="7">
    <source>
        <dbReference type="HAMAP-Rule" id="MF_00415"/>
    </source>
</evidence>
<keyword evidence="9" id="KW-0966">Cell projection</keyword>
<keyword evidence="4 7" id="KW-0472">Membrane</keyword>
<dbReference type="AlphaFoldDB" id="A0A1I6T0M8"/>
<keyword evidence="3 7" id="KW-0732">Signal</keyword>
<gene>
    <name evidence="7" type="primary">flgH</name>
    <name evidence="9" type="ORF">SAMN04488050_105189</name>
</gene>
<keyword evidence="9" id="KW-0282">Flagellum</keyword>
<dbReference type="EMBL" id="FOZW01000005">
    <property type="protein sequence ID" value="SFS82670.1"/>
    <property type="molecule type" value="Genomic_DNA"/>
</dbReference>
<evidence type="ECO:0000256" key="5">
    <source>
        <dbReference type="ARBA" id="ARBA00023143"/>
    </source>
</evidence>
<dbReference type="RefSeq" id="WP_092424432.1">
    <property type="nucleotide sequence ID" value="NZ_FNCL01000005.1"/>
</dbReference>
<dbReference type="PANTHER" id="PTHR34933:SF1">
    <property type="entry name" value="FLAGELLAR L-RING PROTEIN"/>
    <property type="match status" value="1"/>
</dbReference>
<feature type="signal peptide" evidence="8">
    <location>
        <begin position="1"/>
        <end position="26"/>
    </location>
</feature>
<evidence type="ECO:0000313" key="9">
    <source>
        <dbReference type="EMBL" id="SFS82670.1"/>
    </source>
</evidence>
<dbReference type="STRING" id="311180.SAMN04488050_105189"/>
<accession>A0A1I6T0M8</accession>
<comment type="function">
    <text evidence="1 7">Assembles around the rod to form the L-ring and probably protects the motor/basal body from shearing forces during rotation.</text>
</comment>
<protein>
    <recommendedName>
        <fullName evidence="7">Flagellar L-ring protein</fullName>
    </recommendedName>
    <alternativeName>
        <fullName evidence="7">Basal body L-ring protein</fullName>
    </alternativeName>
</protein>
<dbReference type="PANTHER" id="PTHR34933">
    <property type="entry name" value="FLAGELLAR L-RING PROTEIN"/>
    <property type="match status" value="1"/>
</dbReference>
<evidence type="ECO:0000256" key="1">
    <source>
        <dbReference type="ARBA" id="ARBA00002591"/>
    </source>
</evidence>
<dbReference type="Pfam" id="PF02107">
    <property type="entry name" value="FlgH"/>
    <property type="match status" value="1"/>
</dbReference>
<dbReference type="PRINTS" id="PR01008">
    <property type="entry name" value="FLGLRINGFLGH"/>
</dbReference>
<dbReference type="GO" id="GO:0003774">
    <property type="term" value="F:cytoskeletal motor activity"/>
    <property type="evidence" value="ECO:0007669"/>
    <property type="project" value="InterPro"/>
</dbReference>
<dbReference type="HAMAP" id="MF_00415">
    <property type="entry name" value="FlgH"/>
    <property type="match status" value="1"/>
</dbReference>
<feature type="chain" id="PRO_5011601886" description="Flagellar L-ring protein" evidence="8">
    <location>
        <begin position="27"/>
        <end position="254"/>
    </location>
</feature>
<dbReference type="GO" id="GO:0071973">
    <property type="term" value="P:bacterial-type flagellum-dependent cell motility"/>
    <property type="evidence" value="ECO:0007669"/>
    <property type="project" value="InterPro"/>
</dbReference>
<keyword evidence="6 7" id="KW-0998">Cell outer membrane</keyword>
<keyword evidence="9" id="KW-0969">Cilium</keyword>
<sequence length="254" mass="27424">MTPLRQGLMAVSALALLAGCSTPVFDRDPEVSRVGLDPQTLAEARSVNIPMPPPKPDRIPYRAEGASLWERGSSGFFGDQRATQIGDILTILVEIEDEASLSNESDRSRSGNSSLGFPSFFGYGTQIDKILPGVGPEDLPTGDNIVDITSQTGASGSGSIDREESISLRMAALVVQELPNGNFVVAGRQEVKVNEELRELRVTGIIRPQDIDRTNAIPYDKIAEARISYGGRGSVSRQQTRGYGEDVMDVILPY</sequence>
<comment type="similarity">
    <text evidence="2 7">Belongs to the FlgH family.</text>
</comment>
<name>A0A1I6T0M8_9RHOB</name>
<evidence type="ECO:0000313" key="10">
    <source>
        <dbReference type="Proteomes" id="UP000199392"/>
    </source>
</evidence>
<dbReference type="GO" id="GO:0009427">
    <property type="term" value="C:bacterial-type flagellum basal body, distal rod, L ring"/>
    <property type="evidence" value="ECO:0007669"/>
    <property type="project" value="InterPro"/>
</dbReference>
<keyword evidence="5 7" id="KW-0975">Bacterial flagellum</keyword>
<keyword evidence="7" id="KW-0449">Lipoprotein</keyword>
<dbReference type="InterPro" id="IPR000527">
    <property type="entry name" value="Flag_Lring"/>
</dbReference>
<evidence type="ECO:0000256" key="6">
    <source>
        <dbReference type="ARBA" id="ARBA00023237"/>
    </source>
</evidence>
<proteinExistence type="inferred from homology"/>
<dbReference type="NCBIfam" id="NF001305">
    <property type="entry name" value="PRK00249.1-5"/>
    <property type="match status" value="1"/>
</dbReference>